<evidence type="ECO:0000313" key="1">
    <source>
        <dbReference type="EMBL" id="KFM58849.1"/>
    </source>
</evidence>
<accession>A0A087T160</accession>
<dbReference type="EMBL" id="KK112920">
    <property type="protein sequence ID" value="KFM58849.1"/>
    <property type="molecule type" value="Genomic_DNA"/>
</dbReference>
<keyword evidence="2" id="KW-1185">Reference proteome</keyword>
<gene>
    <name evidence="1" type="ORF">X975_09857</name>
</gene>
<sequence length="61" mass="7185">MNIEPIITYTSLAWNTVNRSDVKRLQLIENSVLRTIANTHYYVSNAILHRDLKIETIDEHF</sequence>
<name>A0A087T160_STEMI</name>
<dbReference type="Proteomes" id="UP000054359">
    <property type="component" value="Unassembled WGS sequence"/>
</dbReference>
<evidence type="ECO:0000313" key="2">
    <source>
        <dbReference type="Proteomes" id="UP000054359"/>
    </source>
</evidence>
<protein>
    <submittedName>
        <fullName evidence="1">Uncharacterized protein</fullName>
    </submittedName>
</protein>
<feature type="non-terminal residue" evidence="1">
    <location>
        <position position="61"/>
    </location>
</feature>
<dbReference type="OrthoDB" id="6619394at2759"/>
<organism evidence="1 2">
    <name type="scientific">Stegodyphus mimosarum</name>
    <name type="common">African social velvet spider</name>
    <dbReference type="NCBI Taxonomy" id="407821"/>
    <lineage>
        <taxon>Eukaryota</taxon>
        <taxon>Metazoa</taxon>
        <taxon>Ecdysozoa</taxon>
        <taxon>Arthropoda</taxon>
        <taxon>Chelicerata</taxon>
        <taxon>Arachnida</taxon>
        <taxon>Araneae</taxon>
        <taxon>Araneomorphae</taxon>
        <taxon>Entelegynae</taxon>
        <taxon>Eresoidea</taxon>
        <taxon>Eresidae</taxon>
        <taxon>Stegodyphus</taxon>
    </lineage>
</organism>
<reference evidence="1 2" key="1">
    <citation type="submission" date="2013-11" db="EMBL/GenBank/DDBJ databases">
        <title>Genome sequencing of Stegodyphus mimosarum.</title>
        <authorList>
            <person name="Bechsgaard J."/>
        </authorList>
    </citation>
    <scope>NUCLEOTIDE SEQUENCE [LARGE SCALE GENOMIC DNA]</scope>
</reference>
<proteinExistence type="predicted"/>
<dbReference type="AlphaFoldDB" id="A0A087T160"/>